<dbReference type="InterPro" id="IPR008977">
    <property type="entry name" value="PHM/PNGase_F_dom_sf"/>
</dbReference>
<evidence type="ECO:0000313" key="19">
    <source>
        <dbReference type="WBParaSite" id="nRc.2.0.1.t00618-RA"/>
    </source>
</evidence>
<dbReference type="GO" id="GO:0006518">
    <property type="term" value="P:peptide metabolic process"/>
    <property type="evidence" value="ECO:0007669"/>
    <property type="project" value="InterPro"/>
</dbReference>
<comment type="catalytic activity">
    <reaction evidence="1">
        <text>a [peptide]-C-terminal (2S)-2-hydroxyglycine = a [peptide]-C-terminal amide + glyoxylate</text>
        <dbReference type="Rhea" id="RHEA:20924"/>
        <dbReference type="Rhea" id="RHEA-COMP:13485"/>
        <dbReference type="Rhea" id="RHEA-COMP:15321"/>
        <dbReference type="ChEBI" id="CHEBI:36655"/>
        <dbReference type="ChEBI" id="CHEBI:137001"/>
        <dbReference type="ChEBI" id="CHEBI:142768"/>
        <dbReference type="EC" id="4.3.2.5"/>
    </reaction>
</comment>
<evidence type="ECO:0000256" key="2">
    <source>
        <dbReference type="ARBA" id="ARBA00006026"/>
    </source>
</evidence>
<feature type="binding site" evidence="13">
    <location>
        <position position="580"/>
    </location>
    <ligand>
        <name>Zn(2+)</name>
        <dbReference type="ChEBI" id="CHEBI:29105"/>
        <note>catalytic</note>
    </ligand>
</feature>
<feature type="domain" description="Copper type II ascorbate-dependent monooxygenase C-terminal" evidence="17">
    <location>
        <begin position="133"/>
        <end position="281"/>
    </location>
</feature>
<feature type="binding site" evidence="12">
    <location>
        <position position="649"/>
    </location>
    <ligand>
        <name>a protein</name>
        <dbReference type="ChEBI" id="CHEBI:16541"/>
    </ligand>
    <ligandPart>
        <name>C-terminal Xaa-(2S)-2-hydroxyglycine residue</name>
        <dbReference type="ChEBI" id="CHEBI:142768"/>
    </ligandPart>
</feature>
<keyword evidence="7 14" id="KW-1015">Disulfide bond</keyword>
<evidence type="ECO:0000256" key="12">
    <source>
        <dbReference type="PIRSR" id="PIRSR600720-1"/>
    </source>
</evidence>
<protein>
    <submittedName>
        <fullName evidence="19">Peptidylglycine monooxygenase</fullName>
    </submittedName>
</protein>
<organism evidence="18 19">
    <name type="scientific">Romanomermis culicivorax</name>
    <name type="common">Nematode worm</name>
    <dbReference type="NCBI Taxonomy" id="13658"/>
    <lineage>
        <taxon>Eukaryota</taxon>
        <taxon>Metazoa</taxon>
        <taxon>Ecdysozoa</taxon>
        <taxon>Nematoda</taxon>
        <taxon>Enoplea</taxon>
        <taxon>Dorylaimia</taxon>
        <taxon>Mermithida</taxon>
        <taxon>Mermithoidea</taxon>
        <taxon>Mermithidae</taxon>
        <taxon>Romanomermis</taxon>
    </lineage>
</organism>
<dbReference type="InterPro" id="IPR000720">
    <property type="entry name" value="PHM/PAL"/>
</dbReference>
<feature type="binding site" evidence="13">
    <location>
        <position position="246"/>
    </location>
    <ligand>
        <name>Cu(2+)</name>
        <dbReference type="ChEBI" id="CHEBI:29036"/>
        <label>1</label>
        <note>catalytic</note>
    </ligand>
</feature>
<feature type="binding site" evidence="13">
    <location>
        <position position="174"/>
    </location>
    <ligand>
        <name>Cu(2+)</name>
        <dbReference type="ChEBI" id="CHEBI:29036"/>
        <label>1</label>
        <note>catalytic</note>
    </ligand>
</feature>
<feature type="disulfide bond" evidence="14">
    <location>
        <begin position="630"/>
        <end position="650"/>
    </location>
</feature>
<sequence>MPGVQPSQDEEYLCFAVEVSDPGYIVQFVPTANADRVHHLLLYGCDVPGHTPGEPWNCLHHSICHSSQSILYAWARNAPPLTLPGGVGVPVGKSVGISYYVLQVHYATTFVGSVYDYSGVKLKMSTKKPPYLGGIYLFVAGYPSIPPETKEFPINISCKYEGKAVVHPFAYRTHAHSLGRIISAFKYKDDKWTKIGKGNPQWPQRFYPVDKPVEILNGDTLAAQCIYNSVGRKTETNIGSFGKDEMCNFYMYYYVDADHPNPFGSSDAACSWPGDSKLFRKYPAEAYSPFDENQQLLHTAHAADHRFGNFLVALGGLKKTLDKTAILFSKWPLVEKWRSYWKKYFLHLSYSFSYFDHENLVFSNDENEILREKRQFGGLNRGGYPSYDTNNDDSFVVDPSAQQFKQHVIKKPGPGYPFSIRNRGIWPPRVDEYQQQQNLGYGADETARVVANNNDNSDGAAVSMKNQPSTFRCRVARRACMIVCDLHDTKAFFILGVVESKDWPISNIPFGQISGLTTDSNGNLVVFHRSDRVWDENSFNLTNYYMQRTNGPIMDDTVLTLNANGSIIKRWGRGFFYLPHGIFSDPKGFLWFTDVAMHQVFKFDPKNEVAKPLLTLGQEFKPGSDETHFCKPSGVAVATDGTIFVADGYCNDRIMKFGANGKFLSQFGEKSMDILQDGYPKLGTFTLPHALSLDEANRILYVADRENFRVQIFDFNGYPVDQLTSKEFGTSVYGVHYCANADIVYIVNGPSTEPKPIELKVFAFDAKTRRLMFSFGPGHEHFQRPHVLSTSSDCLKVIVGEIGPNKLWRFEVSSLGPSHLKQNDIKPVTKPISTDTLNNLIIVDQSSRSQLIMVAVASRALI</sequence>
<feature type="binding site" evidence="13">
    <location>
        <position position="39"/>
    </location>
    <ligand>
        <name>Cu(2+)</name>
        <dbReference type="ChEBI" id="CHEBI:29036"/>
        <label>1</label>
        <note>catalytic</note>
    </ligand>
</feature>
<comment type="similarity">
    <text evidence="2">In the C-terminal section; belongs to the peptidyl-alpha-hydroxyglycine alpha-amidating lyase family.</text>
</comment>
<evidence type="ECO:0000256" key="13">
    <source>
        <dbReference type="PIRSR" id="PIRSR600720-2"/>
    </source>
</evidence>
<dbReference type="GO" id="GO:0005576">
    <property type="term" value="C:extracellular region"/>
    <property type="evidence" value="ECO:0007669"/>
    <property type="project" value="TreeGrafter"/>
</dbReference>
<keyword evidence="10" id="KW-0511">Multifunctional enzyme</keyword>
<dbReference type="Gene3D" id="2.120.10.30">
    <property type="entry name" value="TolB, C-terminal domain"/>
    <property type="match status" value="1"/>
</dbReference>
<dbReference type="GO" id="GO:0004504">
    <property type="term" value="F:peptidylglycine monooxygenase activity"/>
    <property type="evidence" value="ECO:0007669"/>
    <property type="project" value="UniProtKB-EC"/>
</dbReference>
<feature type="disulfide bond" evidence="14">
    <location>
        <begin position="14"/>
        <end position="58"/>
    </location>
</feature>
<feature type="binding site" evidence="13">
    <location>
        <position position="176"/>
    </location>
    <ligand>
        <name>Cu(2+)</name>
        <dbReference type="ChEBI" id="CHEBI:29036"/>
        <label>1</label>
        <note>catalytic</note>
    </ligand>
</feature>
<feature type="disulfide bond" evidence="14">
    <location>
        <begin position="225"/>
        <end position="247"/>
    </location>
</feature>
<dbReference type="CDD" id="cd14958">
    <property type="entry name" value="NHL_PAL_like"/>
    <property type="match status" value="1"/>
</dbReference>
<evidence type="ECO:0000259" key="16">
    <source>
        <dbReference type="Pfam" id="PF01082"/>
    </source>
</evidence>
<accession>A0A915HG78</accession>
<evidence type="ECO:0000256" key="6">
    <source>
        <dbReference type="ARBA" id="ARBA00022737"/>
    </source>
</evidence>
<comment type="similarity">
    <text evidence="3">In the N-terminal section; belongs to the copper type II ascorbate-dependent monooxygenase family.</text>
</comment>
<dbReference type="InterPro" id="IPR024548">
    <property type="entry name" value="Cu2_monoox_C"/>
</dbReference>
<dbReference type="InterPro" id="IPR000323">
    <property type="entry name" value="Cu2_ascorb_mOase_N"/>
</dbReference>
<evidence type="ECO:0000256" key="14">
    <source>
        <dbReference type="PIRSR" id="PIRSR600720-3"/>
    </source>
</evidence>
<feature type="domain" description="Copper type II ascorbate-dependent monooxygenase N-terminal" evidence="16">
    <location>
        <begin position="5"/>
        <end position="107"/>
    </location>
</feature>
<dbReference type="InterPro" id="IPR014784">
    <property type="entry name" value="Cu2_ascorb_mOase-like_C"/>
</dbReference>
<keyword evidence="13" id="KW-0862">Zinc</keyword>
<evidence type="ECO:0000256" key="9">
    <source>
        <dbReference type="ARBA" id="ARBA00023239"/>
    </source>
</evidence>
<proteinExistence type="inferred from homology"/>
<feature type="binding site" evidence="12">
    <location>
        <position position="529"/>
    </location>
    <ligand>
        <name>a protein</name>
        <dbReference type="ChEBI" id="CHEBI:16541"/>
    </ligand>
    <ligandPart>
        <name>C-terminal Xaa-(2S)-2-hydroxyglycine residue</name>
        <dbReference type="ChEBI" id="CHEBI:142768"/>
    </ligandPart>
</feature>
<keyword evidence="13" id="KW-0186">Copper</keyword>
<keyword evidence="8" id="KW-0325">Glycoprotein</keyword>
<dbReference type="InterPro" id="IPR011042">
    <property type="entry name" value="6-blade_b-propeller_TolB-like"/>
</dbReference>
<dbReference type="PROSITE" id="PS51125">
    <property type="entry name" value="NHL"/>
    <property type="match status" value="2"/>
</dbReference>
<evidence type="ECO:0000256" key="3">
    <source>
        <dbReference type="ARBA" id="ARBA00010263"/>
    </source>
</evidence>
<keyword evidence="5" id="KW-0732">Signal</keyword>
<reference evidence="19" key="1">
    <citation type="submission" date="2022-11" db="UniProtKB">
        <authorList>
            <consortium name="WormBaseParasite"/>
        </authorList>
    </citation>
    <scope>IDENTIFICATION</scope>
</reference>
<dbReference type="GO" id="GO:0016020">
    <property type="term" value="C:membrane"/>
    <property type="evidence" value="ECO:0007669"/>
    <property type="project" value="InterPro"/>
</dbReference>
<comment type="cofactor">
    <cofactor evidence="13">
        <name>Zn(2+)</name>
        <dbReference type="ChEBI" id="CHEBI:29105"/>
    </cofactor>
    <text evidence="13">Binds one Zn(2+) ion per subunit.</text>
</comment>
<feature type="binding site" evidence="12">
    <location>
        <position position="705"/>
    </location>
    <ligand>
        <name>a protein</name>
        <dbReference type="ChEBI" id="CHEBI:16541"/>
    </ligand>
    <ligandPart>
        <name>C-terminal Xaa-(2S)-2-hydroxyglycine residue</name>
        <dbReference type="ChEBI" id="CHEBI:142768"/>
    </ligandPart>
</feature>
<dbReference type="SUPFAM" id="SSF101898">
    <property type="entry name" value="NHL repeat"/>
    <property type="match status" value="1"/>
</dbReference>
<feature type="repeat" description="NHL" evidence="15">
    <location>
        <begin position="621"/>
        <end position="660"/>
    </location>
</feature>
<evidence type="ECO:0000256" key="11">
    <source>
        <dbReference type="ARBA" id="ARBA00048431"/>
    </source>
</evidence>
<dbReference type="PANTHER" id="PTHR10680:SF14">
    <property type="entry name" value="PEPTIDYL-GLYCINE ALPHA-AMIDATING MONOOXYGENASE"/>
    <property type="match status" value="1"/>
</dbReference>
<dbReference type="WBParaSite" id="nRc.2.0.1.t00618-RA">
    <property type="protein sequence ID" value="nRc.2.0.1.t00618-RA"/>
    <property type="gene ID" value="nRc.2.0.1.g00618"/>
</dbReference>
<evidence type="ECO:0000256" key="7">
    <source>
        <dbReference type="ARBA" id="ARBA00023157"/>
    </source>
</evidence>
<dbReference type="PRINTS" id="PR00790">
    <property type="entry name" value="PAMONOXGNASE"/>
</dbReference>
<feature type="repeat" description="NHL" evidence="15">
    <location>
        <begin position="683"/>
        <end position="716"/>
    </location>
</feature>
<keyword evidence="9" id="KW-0456">Lyase</keyword>
<feature type="disulfide bond" evidence="14">
    <location>
        <begin position="45"/>
        <end position="64"/>
    </location>
</feature>
<evidence type="ECO:0000259" key="17">
    <source>
        <dbReference type="Pfam" id="PF03712"/>
    </source>
</evidence>
<keyword evidence="6" id="KW-0677">Repeat</keyword>
<keyword evidence="13" id="KW-0106">Calcium</keyword>
<feature type="binding site" evidence="13">
    <location>
        <position position="38"/>
    </location>
    <ligand>
        <name>Cu(2+)</name>
        <dbReference type="ChEBI" id="CHEBI:29036"/>
        <label>1</label>
        <note>catalytic</note>
    </ligand>
</feature>
<evidence type="ECO:0000256" key="15">
    <source>
        <dbReference type="PROSITE-ProRule" id="PRU00504"/>
    </source>
</evidence>
<keyword evidence="18" id="KW-1185">Reference proteome</keyword>
<comment type="cofactor">
    <cofactor evidence="13">
        <name>Cu(2+)</name>
        <dbReference type="ChEBI" id="CHEBI:29036"/>
    </cofactor>
    <text evidence="13">Binds 2 Cu(2+) ions per subunit.</text>
</comment>
<feature type="binding site" evidence="13">
    <location>
        <position position="105"/>
    </location>
    <ligand>
        <name>Cu(2+)</name>
        <dbReference type="ChEBI" id="CHEBI:29036"/>
        <label>1</label>
        <note>catalytic</note>
    </ligand>
</feature>
<dbReference type="AlphaFoldDB" id="A0A915HG78"/>
<dbReference type="GO" id="GO:0004598">
    <property type="term" value="F:peptidylamidoglycolate lyase activity"/>
    <property type="evidence" value="ECO:0007669"/>
    <property type="project" value="UniProtKB-EC"/>
</dbReference>
<evidence type="ECO:0000313" key="18">
    <source>
        <dbReference type="Proteomes" id="UP000887565"/>
    </source>
</evidence>
<dbReference type="OMA" id="AGDEMCN"/>
<dbReference type="Pfam" id="PF01436">
    <property type="entry name" value="NHL"/>
    <property type="match status" value="2"/>
</dbReference>
<feature type="disulfide bond" evidence="14">
    <location>
        <begin position="158"/>
        <end position="270"/>
    </location>
</feature>
<dbReference type="InterPro" id="IPR036939">
    <property type="entry name" value="Cu2_ascorb_mOase_N_sf"/>
</dbReference>
<evidence type="ECO:0000256" key="5">
    <source>
        <dbReference type="ARBA" id="ARBA00022729"/>
    </source>
</evidence>
<feature type="binding site" evidence="13">
    <location>
        <position position="786"/>
    </location>
    <ligand>
        <name>Zn(2+)</name>
        <dbReference type="ChEBI" id="CHEBI:29105"/>
        <note>catalytic</note>
    </ligand>
</feature>
<name>A0A915HG78_ROMCU</name>
<dbReference type="Gene3D" id="2.60.120.310">
    <property type="entry name" value="Copper type II, ascorbate-dependent monooxygenase, N-terminal domain"/>
    <property type="match status" value="1"/>
</dbReference>
<evidence type="ECO:0000256" key="8">
    <source>
        <dbReference type="ARBA" id="ARBA00023180"/>
    </source>
</evidence>
<keyword evidence="4 13" id="KW-0479">Metal-binding</keyword>
<comment type="catalytic activity">
    <reaction evidence="11">
        <text>a [peptide]-C-terminal glycine + 2 L-ascorbate + O2 = a [peptide]-C-terminal (2S)-2-hydroxyglycine + 2 monodehydro-L-ascorbate radical + H2O</text>
        <dbReference type="Rhea" id="RHEA:21452"/>
        <dbReference type="Rhea" id="RHEA-COMP:13486"/>
        <dbReference type="Rhea" id="RHEA-COMP:15321"/>
        <dbReference type="ChEBI" id="CHEBI:15377"/>
        <dbReference type="ChEBI" id="CHEBI:15379"/>
        <dbReference type="ChEBI" id="CHEBI:38290"/>
        <dbReference type="ChEBI" id="CHEBI:59513"/>
        <dbReference type="ChEBI" id="CHEBI:137000"/>
        <dbReference type="ChEBI" id="CHEBI:142768"/>
        <dbReference type="EC" id="1.14.17.3"/>
    </reaction>
</comment>
<dbReference type="Proteomes" id="UP000887565">
    <property type="component" value="Unplaced"/>
</dbReference>
<evidence type="ECO:0000256" key="4">
    <source>
        <dbReference type="ARBA" id="ARBA00022723"/>
    </source>
</evidence>
<feature type="binding site" evidence="13">
    <location>
        <position position="516"/>
    </location>
    <ligand>
        <name>Ca(2+)</name>
        <dbReference type="ChEBI" id="CHEBI:29108"/>
        <note>structural</note>
    </ligand>
</feature>
<dbReference type="GO" id="GO:0005507">
    <property type="term" value="F:copper ion binding"/>
    <property type="evidence" value="ECO:0007669"/>
    <property type="project" value="InterPro"/>
</dbReference>
<dbReference type="Pfam" id="PF01082">
    <property type="entry name" value="Cu2_monooxygen"/>
    <property type="match status" value="1"/>
</dbReference>
<dbReference type="Pfam" id="PF03712">
    <property type="entry name" value="Cu2_monoox_C"/>
    <property type="match status" value="1"/>
</dbReference>
<feature type="binding site" evidence="13">
    <location>
        <position position="689"/>
    </location>
    <ligand>
        <name>Zn(2+)</name>
        <dbReference type="ChEBI" id="CHEBI:29105"/>
        <note>catalytic</note>
    </ligand>
</feature>
<evidence type="ECO:0000256" key="1">
    <source>
        <dbReference type="ARBA" id="ARBA00000686"/>
    </source>
</evidence>
<dbReference type="Gene3D" id="2.60.120.230">
    <property type="match status" value="1"/>
</dbReference>
<dbReference type="PANTHER" id="PTHR10680">
    <property type="entry name" value="PEPTIDYL-GLYCINE ALPHA-AMIDATING MONOOXYGENASE"/>
    <property type="match status" value="1"/>
</dbReference>
<dbReference type="SUPFAM" id="SSF49742">
    <property type="entry name" value="PHM/PNGase F"/>
    <property type="match status" value="2"/>
</dbReference>
<evidence type="ECO:0000256" key="10">
    <source>
        <dbReference type="ARBA" id="ARBA00023268"/>
    </source>
</evidence>
<dbReference type="InterPro" id="IPR001258">
    <property type="entry name" value="NHL_repeat"/>
</dbReference>